<dbReference type="AlphaFoldDB" id="A0A1V9X282"/>
<sequence>MWPFGALSTKDLWHSSAREHGPLIQAHVSSTVPVAQVAPVVAQMPTSSQQPQGPRVAVVAPEPSRLSVTPVEKHLGSDQWPLPDSCEDPFSLKGWPIDGYMQQSQRRTPPSSRTESAFSFAHSCEYHPIRIEWFTR</sequence>
<organism evidence="1 2">
    <name type="scientific">Tropilaelaps mercedesae</name>
    <dbReference type="NCBI Taxonomy" id="418985"/>
    <lineage>
        <taxon>Eukaryota</taxon>
        <taxon>Metazoa</taxon>
        <taxon>Ecdysozoa</taxon>
        <taxon>Arthropoda</taxon>
        <taxon>Chelicerata</taxon>
        <taxon>Arachnida</taxon>
        <taxon>Acari</taxon>
        <taxon>Parasitiformes</taxon>
        <taxon>Mesostigmata</taxon>
        <taxon>Gamasina</taxon>
        <taxon>Dermanyssoidea</taxon>
        <taxon>Laelapidae</taxon>
        <taxon>Tropilaelaps</taxon>
    </lineage>
</organism>
<reference evidence="1 2" key="1">
    <citation type="journal article" date="2017" name="Gigascience">
        <title>Draft genome of the honey bee ectoparasitic mite, Tropilaelaps mercedesae, is shaped by the parasitic life history.</title>
        <authorList>
            <person name="Dong X."/>
            <person name="Armstrong S.D."/>
            <person name="Xia D."/>
            <person name="Makepeace B.L."/>
            <person name="Darby A.C."/>
            <person name="Kadowaki T."/>
        </authorList>
    </citation>
    <scope>NUCLEOTIDE SEQUENCE [LARGE SCALE GENOMIC DNA]</scope>
    <source>
        <strain evidence="1">Wuxi-XJTLU</strain>
    </source>
</reference>
<evidence type="ECO:0000313" key="1">
    <source>
        <dbReference type="EMBL" id="OQR67493.1"/>
    </source>
</evidence>
<gene>
    <name evidence="1" type="ORF">BIW11_13491</name>
</gene>
<keyword evidence="2" id="KW-1185">Reference proteome</keyword>
<dbReference type="InParanoid" id="A0A1V9X282"/>
<dbReference type="Proteomes" id="UP000192247">
    <property type="component" value="Unassembled WGS sequence"/>
</dbReference>
<proteinExistence type="predicted"/>
<accession>A0A1V9X282</accession>
<comment type="caution">
    <text evidence="1">The sequence shown here is derived from an EMBL/GenBank/DDBJ whole genome shotgun (WGS) entry which is preliminary data.</text>
</comment>
<evidence type="ECO:0000313" key="2">
    <source>
        <dbReference type="Proteomes" id="UP000192247"/>
    </source>
</evidence>
<protein>
    <submittedName>
        <fullName evidence="1">Uncharacterized protein</fullName>
    </submittedName>
</protein>
<name>A0A1V9X282_9ACAR</name>
<dbReference type="EMBL" id="MNPL01028673">
    <property type="protein sequence ID" value="OQR67493.1"/>
    <property type="molecule type" value="Genomic_DNA"/>
</dbReference>